<organism evidence="5 6">
    <name type="scientific">Kineosporia babensis</name>
    <dbReference type="NCBI Taxonomy" id="499548"/>
    <lineage>
        <taxon>Bacteria</taxon>
        <taxon>Bacillati</taxon>
        <taxon>Actinomycetota</taxon>
        <taxon>Actinomycetes</taxon>
        <taxon>Kineosporiales</taxon>
        <taxon>Kineosporiaceae</taxon>
        <taxon>Kineosporia</taxon>
    </lineage>
</organism>
<dbReference type="InterPro" id="IPR002909">
    <property type="entry name" value="IPT_dom"/>
</dbReference>
<feature type="domain" description="IPT/TIG" evidence="4">
    <location>
        <begin position="1163"/>
        <end position="1245"/>
    </location>
</feature>
<protein>
    <submittedName>
        <fullName evidence="5">IPT/TIG domain-containing protein</fullName>
    </submittedName>
</protein>
<accession>A0A9X1NLE2</accession>
<reference evidence="5" key="1">
    <citation type="submission" date="2021-11" db="EMBL/GenBank/DDBJ databases">
        <title>Streptomyces corallinus and Kineosporia corallina sp. nov., two new coral-derived marine actinobacteria.</title>
        <authorList>
            <person name="Buangrab K."/>
            <person name="Sutthacheep M."/>
            <person name="Yeemin T."/>
            <person name="Harunari E."/>
            <person name="Igarashi Y."/>
            <person name="Sripreechasak P."/>
            <person name="Kanchanasin P."/>
            <person name="Tanasupawat S."/>
            <person name="Phongsopitanun W."/>
        </authorList>
    </citation>
    <scope>NUCLEOTIDE SEQUENCE</scope>
    <source>
        <strain evidence="5">JCM 31032</strain>
    </source>
</reference>
<dbReference type="Proteomes" id="UP001138997">
    <property type="component" value="Unassembled WGS sequence"/>
</dbReference>
<dbReference type="InterPro" id="IPR014756">
    <property type="entry name" value="Ig_E-set"/>
</dbReference>
<feature type="region of interest" description="Disordered" evidence="2">
    <location>
        <begin position="1"/>
        <end position="20"/>
    </location>
</feature>
<feature type="domain" description="IPT/TIG" evidence="4">
    <location>
        <begin position="904"/>
        <end position="987"/>
    </location>
</feature>
<dbReference type="Pfam" id="PF01833">
    <property type="entry name" value="TIG"/>
    <property type="match status" value="27"/>
</dbReference>
<feature type="transmembrane region" description="Helical" evidence="3">
    <location>
        <begin position="2803"/>
        <end position="2825"/>
    </location>
</feature>
<feature type="domain" description="IPT/TIG" evidence="4">
    <location>
        <begin position="1943"/>
        <end position="2023"/>
    </location>
</feature>
<sequence length="2835" mass="273179">MGASDAPLPSAAEQVAVPAGAQMQDEGRTRGGYLAAEGSTNVHDALCGGLIVPVATRTPCLKRVFRGATARGLAGLLIAGAVVPLGAQPGEAFPSSSTVISNANVLNGSVTLLAAATVNIASVAQSQYPGTPSAQLADLTGLGAAVNSVASAGLVQTTATADPLYDKANATADLANLNVASGLVRLGPTHSECVATGSGVTGTSTVTGLQLGGGLNLGAAIPSGTITPNYTIPLTLNVLGAPVTAGSIILNYQSTANQGAGQYSMKVIAVRVVINVAGLAAVNLDIGTSECGTSVPPTPAITSISPTQGSEAGATSVTINGSGFLGTTAVNFGSTPATSYTIDALNKITAVAPAGTGTVDVRVVNPTGTSANTASDDYKYVPKPVITAVTPIRGPTAGGTTVTITGTNLSGASAVTFGGTAATSFSVDSATQITAVAPAKTAGQVDVRVTTTGGQSDVVSADQYTYVAVPTVTAISPSVGQIGGGTTVTITGTALSNASVVKFGNTNGTSITANTATSLTVVAPAGSAGTVDVTVTTPGGTSANTTADDFTYVSTPTVTNVNPSSGSVSGGTSVTITGTGFAGLSGAAAVKFGGTNATSYTVNSTTSITAVSPAGSAGTIDVTVTNPAGTSPASAADQFTYIALPTVSSVSPATGPLGGGTSVTITGTGFTGATAVNFGANSASFVTVVSPTQITATSPAGTAGTADVRVVTPAGTSANTSADDFVYAAAPTVSGISPTAGPVAGGTSVVITGTNLTGATAVRFGGTDAASYTVNGPGTSITAVTPAGSAGPAVVTVVTPGGTVNTSGANRFTYTAAPVITGISPSQGAAAGGLGATITGTGFTGATSVKFDQTSVIPLVLSDTTITIVGVPAHAVGPVNVSVTTPNGGTSAATAASTYTYVGQPTLTSISPASGPTAGGNTVTLTGTGFTNVNVVNFGLLTPATFTVVSDTEIRATAPAVVGAQLRLVSVNSVAYGTSGTQPYQYVDAPTVTLLTPSTGPVAGGTTVTVAGSGFTGATQVLFDGVPGTNIAISTDSTLTVRSPAGTVGAADVTVVGIGGTSSALGTLNDFTYVAAPAITSLSPTSGSAASATSVTITGTGFSGTTGVSFGGTPAVFSQLTDTTITIPVVPLHDTGDVNVVVTTANGGSSAVTAATKFTYLGAPTLTAVSPNRGPAGGGNQVVLTGTGFNQAVSVSFGLTSTTSFTKNSDTQITLNAPPGVIGTVPVTVSAGGVNISNSENYTYAAAPTVLTVNPNQLATTGGTRTVTLTGTGFTGATDVKFGSVSGTSLAVSNDGSLTVLAPTGTPGTVAVTVVAPGGTSTPVPVINDFTFIGQPVVSSVTPNTGPLGGGTAVTITGSGFNTATGASAVKFGGTNATSYVVVNDTTITAITPANSAGAAAVTVTTALGGTSASGTVFTYLGAPAVTGISPAAGLPTGGTTVAITGAGFTPTSTVAFGLTQVSQADVTYNSPTSITVTSSPAGLGTVDVRVTTAGGTSPNTAADDFTYVGTPVVSGLSPTAGDAAGGQTVSITGTGFIGVLNVNFGATAATSFTRQSDTLITATVPAGSGVVNVRVTTLVGGTSAAAAANQYTYVGAPTVSNVSPDDGPVAGGTPVTITGTNFTNATGVRFGNVLGANPQVVNATTMTVTSPAGSAGTVPVTVVGVYANSAASSSAEFTYLDLPEVTGVSPDSGSSAGGTAVTISGTGFTSGSVVKFGATTATTGFQFISPTEVRVTSPAGAAGVVNVSVTTDGGVSSTTGTRDDFRYVGTPTISALAPTTGKTAGGDLVTITGGQFYDVTSVTFDGVAGTALNTTGSPTSITVRTPPHAAGPVSVLVNTTAGGVSAPATFTYVAAPSVGGVTPDDGVLGGGTSVTLTGSGFTGATQVNFGTVPATSFTVDSATQITATSPGMSMPGTFDVTVEGPYGTSATNTNAQFTYAGPPTVTGISPTRGALAGGTEVTITGTGFTAGTTVTFDGVAATVRFVSATQVVATTPAGNAGTVAMVLNNGSGSAPGVNFTYADLPAVTSVTPPQGRESGGTAVVVRGSGFSTATGVKFGPDTASFSIVSDTEITTTSPGGTGSVNVRVTNDIGTSQAVSANAFQYLPAPTVTGVTPASGPLSGTTTVTVNGTGFVAGATTVDFGSAPGTSVNVISPTRLTVISPSSATAQVVNVLVTTANGTSSGAGTANDFAYVAAPSVGGISPTAGPVAGGTVMTISGTGFADATTVRFGTVSVPFVVNTDGTITLTVPAGSAGLVDITVTGPGGTSAVTPNTRFRYQVVPAISGISPAQGAVTGGTAIVITGTGFTGATRVTVGGNDMASFTVDSDTSIRAVTPAGLIGDRPVRVTTPGGLSPASTFTYLAAPDVSAIDPSVGPIAGGTQVTITGTGLTGATSVSFGGTTATPTVNSDTSLTVTSPAHAAGTVDVTVTGPLGTSAATTSTRFRYVEPGAAPALSSVNPRRGPAAGGNTVTLNGLGFTGASAVTFGGQSALYTVVSDTEITVTVPENGDGTVTIRVTTANGTSTDELTYTYVPLSELPRVDSLSPNVGPVAGGTPLTITGARFDEQTTVTFDGIPGTNLTLGPDVGGSVLQQAVPSTIRAAYSETLTVTSPAHAAGLVTIAVTNAAGTTTFVQSFTFIPLPSAVAFPVEVPAGTTSVIAPRGPDYTDLVVDACSAPSRGTVVVGPKGQACLYTAPDEVGSDEFTMDITDVIGQSTTQTVEVTVVPGDGTGTGGEGGNNNGGDGDGTGTGGEGGNDTGGDNGTGTGGEGGNSSGEGDGSGSGSGTGSGGGNDGLAFTGTPYFLVPLIGLGFGLILVGSGLVSVDRLRNRSRRR</sequence>
<keyword evidence="3" id="KW-1133">Transmembrane helix</keyword>
<dbReference type="CDD" id="cd00102">
    <property type="entry name" value="IPT"/>
    <property type="match status" value="14"/>
</dbReference>
<evidence type="ECO:0000259" key="4">
    <source>
        <dbReference type="SMART" id="SM00429"/>
    </source>
</evidence>
<dbReference type="RefSeq" id="WP_231448749.1">
    <property type="nucleotide sequence ID" value="NZ_JAJOMB010000025.1"/>
</dbReference>
<feature type="domain" description="IPT/TIG" evidence="4">
    <location>
        <begin position="1335"/>
        <end position="1421"/>
    </location>
</feature>
<dbReference type="PANTHER" id="PTHR46769:SF2">
    <property type="entry name" value="FIBROCYSTIN-L ISOFORM 2 PRECURSOR-RELATED"/>
    <property type="match status" value="1"/>
</dbReference>
<feature type="domain" description="IPT/TIG" evidence="4">
    <location>
        <begin position="1511"/>
        <end position="1595"/>
    </location>
</feature>
<feature type="domain" description="IPT/TIG" evidence="4">
    <location>
        <begin position="555"/>
        <end position="642"/>
    </location>
</feature>
<feature type="domain" description="IPT/TIG" evidence="4">
    <location>
        <begin position="469"/>
        <end position="553"/>
    </location>
</feature>
<evidence type="ECO:0000313" key="6">
    <source>
        <dbReference type="Proteomes" id="UP001138997"/>
    </source>
</evidence>
<keyword evidence="6" id="KW-1185">Reference proteome</keyword>
<comment type="caution">
    <text evidence="5">The sequence shown here is derived from an EMBL/GenBank/DDBJ whole genome shotgun (WGS) entry which is preliminary data.</text>
</comment>
<feature type="domain" description="IPT/TIG" evidence="4">
    <location>
        <begin position="644"/>
        <end position="728"/>
    </location>
</feature>
<feature type="domain" description="IPT/TIG" evidence="4">
    <location>
        <begin position="1597"/>
        <end position="1681"/>
    </location>
</feature>
<keyword evidence="1" id="KW-0732">Signal</keyword>
<proteinExistence type="predicted"/>
<dbReference type="GO" id="GO:0005975">
    <property type="term" value="P:carbohydrate metabolic process"/>
    <property type="evidence" value="ECO:0007669"/>
    <property type="project" value="UniProtKB-ARBA"/>
</dbReference>
<feature type="compositionally biased region" description="Low complexity" evidence="2">
    <location>
        <begin position="2719"/>
        <end position="2729"/>
    </location>
</feature>
<feature type="domain" description="IPT/TIG" evidence="4">
    <location>
        <begin position="383"/>
        <end position="467"/>
    </location>
</feature>
<feature type="domain" description="IPT/TIG" evidence="4">
    <location>
        <begin position="2198"/>
        <end position="2281"/>
    </location>
</feature>
<dbReference type="InterPro" id="IPR052387">
    <property type="entry name" value="Fibrocystin"/>
</dbReference>
<feature type="domain" description="IPT/TIG" evidence="4">
    <location>
        <begin position="1683"/>
        <end position="1769"/>
    </location>
</feature>
<dbReference type="SMART" id="SM00429">
    <property type="entry name" value="IPT"/>
    <property type="match status" value="27"/>
</dbReference>
<feature type="domain" description="IPT/TIG" evidence="4">
    <location>
        <begin position="2283"/>
        <end position="2364"/>
    </location>
</feature>
<feature type="domain" description="IPT/TIG" evidence="4">
    <location>
        <begin position="2109"/>
        <end position="2196"/>
    </location>
</feature>
<keyword evidence="3" id="KW-0472">Membrane</keyword>
<feature type="domain" description="IPT/TIG" evidence="4">
    <location>
        <begin position="817"/>
        <end position="902"/>
    </location>
</feature>
<feature type="domain" description="IPT/TIG" evidence="4">
    <location>
        <begin position="2366"/>
        <end position="2449"/>
    </location>
</feature>
<feature type="domain" description="IPT/TIG" evidence="4">
    <location>
        <begin position="1423"/>
        <end position="1509"/>
    </location>
</feature>
<dbReference type="SUPFAM" id="SSF81296">
    <property type="entry name" value="E set domains"/>
    <property type="match status" value="27"/>
</dbReference>
<feature type="domain" description="IPT/TIG" evidence="4">
    <location>
        <begin position="1076"/>
        <end position="1161"/>
    </location>
</feature>
<feature type="domain" description="IPT/TIG" evidence="4">
    <location>
        <begin position="730"/>
        <end position="815"/>
    </location>
</feature>
<evidence type="ECO:0000256" key="3">
    <source>
        <dbReference type="SAM" id="Phobius"/>
    </source>
</evidence>
<feature type="domain" description="IPT/TIG" evidence="4">
    <location>
        <begin position="2540"/>
        <end position="2641"/>
    </location>
</feature>
<keyword evidence="3" id="KW-0812">Transmembrane</keyword>
<feature type="domain" description="IPT/TIG" evidence="4">
    <location>
        <begin position="1856"/>
        <end position="1941"/>
    </location>
</feature>
<evidence type="ECO:0000313" key="5">
    <source>
        <dbReference type="EMBL" id="MCD5315929.1"/>
    </source>
</evidence>
<dbReference type="EMBL" id="JAJOMB010000025">
    <property type="protein sequence ID" value="MCD5315929.1"/>
    <property type="molecule type" value="Genomic_DNA"/>
</dbReference>
<dbReference type="Gene3D" id="2.60.40.10">
    <property type="entry name" value="Immunoglobulins"/>
    <property type="match status" value="27"/>
</dbReference>
<feature type="domain" description="IPT/TIG" evidence="4">
    <location>
        <begin position="1247"/>
        <end position="1333"/>
    </location>
</feature>
<feature type="domain" description="IPT/TIG" evidence="4">
    <location>
        <begin position="2454"/>
        <end position="2535"/>
    </location>
</feature>
<evidence type="ECO:0000256" key="1">
    <source>
        <dbReference type="ARBA" id="ARBA00022729"/>
    </source>
</evidence>
<feature type="domain" description="IPT/TIG" evidence="4">
    <location>
        <begin position="298"/>
        <end position="381"/>
    </location>
</feature>
<gene>
    <name evidence="5" type="ORF">LR394_34045</name>
</gene>
<feature type="domain" description="IPT/TIG" evidence="4">
    <location>
        <begin position="1771"/>
        <end position="1854"/>
    </location>
</feature>
<name>A0A9X1NLE2_9ACTN</name>
<feature type="compositionally biased region" description="Gly residues" evidence="2">
    <location>
        <begin position="2730"/>
        <end position="2789"/>
    </location>
</feature>
<dbReference type="CDD" id="cd00603">
    <property type="entry name" value="IPT_PCSR"/>
    <property type="match status" value="5"/>
</dbReference>
<feature type="domain" description="IPT/TIG" evidence="4">
    <location>
        <begin position="2025"/>
        <end position="2107"/>
    </location>
</feature>
<dbReference type="InterPro" id="IPR013783">
    <property type="entry name" value="Ig-like_fold"/>
</dbReference>
<feature type="domain" description="IPT/TIG" evidence="4">
    <location>
        <begin position="989"/>
        <end position="1074"/>
    </location>
</feature>
<evidence type="ECO:0000256" key="2">
    <source>
        <dbReference type="SAM" id="MobiDB-lite"/>
    </source>
</evidence>
<feature type="region of interest" description="Disordered" evidence="2">
    <location>
        <begin position="2719"/>
        <end position="2789"/>
    </location>
</feature>
<dbReference type="PANTHER" id="PTHR46769">
    <property type="entry name" value="POLYCYSTIC KIDNEY AND HEPATIC DISEASE 1 (AUTOSOMAL RECESSIVE)-LIKE 1"/>
    <property type="match status" value="1"/>
</dbReference>